<sequence length="716" mass="81411">MGEDITYEEHVALNNMRLNSIRASLSDVLTFSQACVELTKWCSDQRAFTPHFEDNLLATLQVAMENGTKETFDFNLTHQLMTACFSHRKHLSKLSANRINRWYEQLRRMKKNGGRRKRAPPKTTSTQSENNNFVVETNPTETAQMWQSAGSSASGDPTVPPPQQQPMLPYGQMEGNASMYDQNIQQQQQQHHQRMMAMRMQQQQYPPGQSQQPPQMMRYPPQYAANQQQYQQMMRARAAAAAAHPPPPPPQLGRTHETPHGTLENVHFRPQNPPQINPNLAMDRLAGPINGLYVYASEHVVLEEFTAKIGSYGAEFEITTDAFNMMKTANYDMLLTVWTPMQYAEPSEITIYINGANVLATTAKYHSFFLKEFLNPGKNVFQFGYNARIQMHQITCEFVCRKSIAELRQKLFETGEDVRQKLESAKYRYQSMAHSSRNGLIQIPLWCAITRKRMIIPARHKMCTTPQCFDMAIILAHNPYSTRYFCNICNQWFRFCDVEIDLFLNQLLIQCQANPLISEIIMDRMGNPRPMEIEAPAVPEKEKPKKGSKKRQQQQQQQQEQENTLKRIKSETFVKHENPMFGGDLHTFSPAMPVSVPSDGWPKHHSPYGLPSPTKGLGPPTPATPSLTMHPTSVGSSMSHENMANGGHVAAGSAPYTPVSVGSNASDKNFEISVEVEDIFRPKMSIIDNPQLIRQFLDGTKDVVFENYKCLESPTR</sequence>
<feature type="region of interest" description="Disordered" evidence="1">
    <location>
        <begin position="241"/>
        <end position="262"/>
    </location>
</feature>
<reference evidence="3" key="1">
    <citation type="submission" date="2022-11" db="EMBL/GenBank/DDBJ databases">
        <authorList>
            <person name="Kikuchi T."/>
        </authorList>
    </citation>
    <scope>NUCLEOTIDE SEQUENCE</scope>
    <source>
        <strain evidence="3">PS1010</strain>
    </source>
</reference>
<feature type="region of interest" description="Disordered" evidence="1">
    <location>
        <begin position="110"/>
        <end position="131"/>
    </location>
</feature>
<dbReference type="OrthoDB" id="27975at2759"/>
<dbReference type="Pfam" id="PF18028">
    <property type="entry name" value="Zmiz1_N"/>
    <property type="match status" value="1"/>
</dbReference>
<dbReference type="GO" id="GO:0016925">
    <property type="term" value="P:protein sumoylation"/>
    <property type="evidence" value="ECO:0007669"/>
    <property type="project" value="TreeGrafter"/>
</dbReference>
<dbReference type="InterPro" id="IPR013083">
    <property type="entry name" value="Znf_RING/FYVE/PHD"/>
</dbReference>
<feature type="region of interest" description="Disordered" evidence="1">
    <location>
        <begin position="599"/>
        <end position="622"/>
    </location>
</feature>
<feature type="region of interest" description="Disordered" evidence="1">
    <location>
        <begin position="537"/>
        <end position="569"/>
    </location>
</feature>
<proteinExistence type="predicted"/>
<feature type="domain" description="ZMIZ1 N-terminal" evidence="2">
    <location>
        <begin position="13"/>
        <end position="108"/>
    </location>
</feature>
<evidence type="ECO:0000313" key="4">
    <source>
        <dbReference type="Proteomes" id="UP001152747"/>
    </source>
</evidence>
<keyword evidence="4" id="KW-1185">Reference proteome</keyword>
<name>A0A9P1N2S7_9PELO</name>
<dbReference type="PANTHER" id="PTHR10782:SF4">
    <property type="entry name" value="TONALLI, ISOFORM E"/>
    <property type="match status" value="1"/>
</dbReference>
<accession>A0A9P1N2S7</accession>
<dbReference type="AlphaFoldDB" id="A0A9P1N2S7"/>
<organism evidence="3 4">
    <name type="scientific">Caenorhabditis angaria</name>
    <dbReference type="NCBI Taxonomy" id="860376"/>
    <lineage>
        <taxon>Eukaryota</taxon>
        <taxon>Metazoa</taxon>
        <taxon>Ecdysozoa</taxon>
        <taxon>Nematoda</taxon>
        <taxon>Chromadorea</taxon>
        <taxon>Rhabditida</taxon>
        <taxon>Rhabditina</taxon>
        <taxon>Rhabditomorpha</taxon>
        <taxon>Rhabditoidea</taxon>
        <taxon>Rhabditidae</taxon>
        <taxon>Peloderinae</taxon>
        <taxon>Caenorhabditis</taxon>
    </lineage>
</organism>
<dbReference type="GO" id="GO:0003712">
    <property type="term" value="F:transcription coregulator activity"/>
    <property type="evidence" value="ECO:0007669"/>
    <property type="project" value="TreeGrafter"/>
</dbReference>
<feature type="compositionally biased region" description="Polar residues" evidence="1">
    <location>
        <begin position="122"/>
        <end position="131"/>
    </location>
</feature>
<dbReference type="GO" id="GO:0061665">
    <property type="term" value="F:SUMO ligase activity"/>
    <property type="evidence" value="ECO:0007669"/>
    <property type="project" value="TreeGrafter"/>
</dbReference>
<evidence type="ECO:0000256" key="1">
    <source>
        <dbReference type="SAM" id="MobiDB-lite"/>
    </source>
</evidence>
<dbReference type="InterPro" id="IPR040797">
    <property type="entry name" value="ZMIZ1_N"/>
</dbReference>
<evidence type="ECO:0000313" key="3">
    <source>
        <dbReference type="EMBL" id="CAI5449275.1"/>
    </source>
</evidence>
<dbReference type="GO" id="GO:0006357">
    <property type="term" value="P:regulation of transcription by RNA polymerase II"/>
    <property type="evidence" value="ECO:0007669"/>
    <property type="project" value="TreeGrafter"/>
</dbReference>
<protein>
    <recommendedName>
        <fullName evidence="2">ZMIZ1 N-terminal domain-containing protein</fullName>
    </recommendedName>
</protein>
<comment type="caution">
    <text evidence="3">The sequence shown here is derived from an EMBL/GenBank/DDBJ whole genome shotgun (WGS) entry which is preliminary data.</text>
</comment>
<feature type="compositionally biased region" description="Basic residues" evidence="1">
    <location>
        <begin position="110"/>
        <end position="120"/>
    </location>
</feature>
<evidence type="ECO:0000259" key="2">
    <source>
        <dbReference type="Pfam" id="PF18028"/>
    </source>
</evidence>
<dbReference type="GO" id="GO:0000785">
    <property type="term" value="C:chromatin"/>
    <property type="evidence" value="ECO:0007669"/>
    <property type="project" value="TreeGrafter"/>
</dbReference>
<dbReference type="PANTHER" id="PTHR10782">
    <property type="entry name" value="ZINC FINGER MIZ DOMAIN-CONTAINING PROTEIN"/>
    <property type="match status" value="1"/>
</dbReference>
<feature type="compositionally biased region" description="Low complexity" evidence="1">
    <location>
        <begin position="553"/>
        <end position="562"/>
    </location>
</feature>
<dbReference type="EMBL" id="CANHGI010000004">
    <property type="protein sequence ID" value="CAI5449275.1"/>
    <property type="molecule type" value="Genomic_DNA"/>
</dbReference>
<dbReference type="Proteomes" id="UP001152747">
    <property type="component" value="Unassembled WGS sequence"/>
</dbReference>
<gene>
    <name evidence="3" type="ORF">CAMP_LOCUS11912</name>
</gene>
<dbReference type="Gene3D" id="3.30.40.10">
    <property type="entry name" value="Zinc/RING finger domain, C3HC4 (zinc finger)"/>
    <property type="match status" value="1"/>
</dbReference>